<dbReference type="EMBL" id="QCYY01001815">
    <property type="protein sequence ID" value="ROT75054.1"/>
    <property type="molecule type" value="Genomic_DNA"/>
</dbReference>
<dbReference type="InterPro" id="IPR013083">
    <property type="entry name" value="Znf_RING/FYVE/PHD"/>
</dbReference>
<dbReference type="Gene3D" id="3.30.40.10">
    <property type="entry name" value="Zinc/RING finger domain, C3HC4 (zinc finger)"/>
    <property type="match status" value="1"/>
</dbReference>
<dbReference type="InterPro" id="IPR029000">
    <property type="entry name" value="Cyclophilin-like_dom_sf"/>
</dbReference>
<dbReference type="SUPFAM" id="SSF50891">
    <property type="entry name" value="Cyclophilin-like"/>
    <property type="match status" value="1"/>
</dbReference>
<evidence type="ECO:0000256" key="2">
    <source>
        <dbReference type="ARBA" id="ARBA00022771"/>
    </source>
</evidence>
<dbReference type="InterPro" id="IPR017907">
    <property type="entry name" value="Znf_RING_CS"/>
</dbReference>
<dbReference type="OrthoDB" id="6105938at2759"/>
<dbReference type="SUPFAM" id="SSF57850">
    <property type="entry name" value="RING/U-box"/>
    <property type="match status" value="1"/>
</dbReference>
<protein>
    <recommendedName>
        <fullName evidence="5">RING-type domain-containing protein</fullName>
    </recommendedName>
</protein>
<evidence type="ECO:0000259" key="5">
    <source>
        <dbReference type="PROSITE" id="PS50089"/>
    </source>
</evidence>
<accession>A0A3R7QR11</accession>
<dbReference type="InterPro" id="IPR052667">
    <property type="entry name" value="E3_ubiquitin-ligase_RING"/>
</dbReference>
<keyword evidence="2 4" id="KW-0863">Zinc-finger</keyword>
<proteinExistence type="predicted"/>
<gene>
    <name evidence="6" type="ORF">C7M84_006420</name>
</gene>
<dbReference type="PANTHER" id="PTHR47156">
    <property type="entry name" value="PROTEIN CBG20824"/>
    <property type="match status" value="1"/>
</dbReference>
<evidence type="ECO:0000256" key="4">
    <source>
        <dbReference type="PROSITE-ProRule" id="PRU00175"/>
    </source>
</evidence>
<reference evidence="6 7" key="1">
    <citation type="submission" date="2018-04" db="EMBL/GenBank/DDBJ databases">
        <authorList>
            <person name="Zhang X."/>
            <person name="Yuan J."/>
            <person name="Li F."/>
            <person name="Xiang J."/>
        </authorList>
    </citation>
    <scope>NUCLEOTIDE SEQUENCE [LARGE SCALE GENOMIC DNA]</scope>
    <source>
        <tissue evidence="6">Muscle</tissue>
    </source>
</reference>
<dbReference type="GO" id="GO:0008270">
    <property type="term" value="F:zinc ion binding"/>
    <property type="evidence" value="ECO:0007669"/>
    <property type="project" value="UniProtKB-KW"/>
</dbReference>
<dbReference type="Proteomes" id="UP000283509">
    <property type="component" value="Unassembled WGS sequence"/>
</dbReference>
<feature type="domain" description="RING-type" evidence="5">
    <location>
        <begin position="8"/>
        <end position="51"/>
    </location>
</feature>
<dbReference type="PANTHER" id="PTHR47156:SF10">
    <property type="entry name" value="E3 UBIQUITIN-PROTEIN LIGASE TRIM-21-RELATED"/>
    <property type="match status" value="1"/>
</dbReference>
<evidence type="ECO:0000256" key="3">
    <source>
        <dbReference type="ARBA" id="ARBA00022833"/>
    </source>
</evidence>
<keyword evidence="3" id="KW-0862">Zinc</keyword>
<dbReference type="Pfam" id="PF13639">
    <property type="entry name" value="zf-RING_2"/>
    <property type="match status" value="1"/>
</dbReference>
<evidence type="ECO:0000256" key="1">
    <source>
        <dbReference type="ARBA" id="ARBA00022723"/>
    </source>
</evidence>
<evidence type="ECO:0000313" key="7">
    <source>
        <dbReference type="Proteomes" id="UP000283509"/>
    </source>
</evidence>
<dbReference type="PROSITE" id="PS50089">
    <property type="entry name" value="ZF_RING_2"/>
    <property type="match status" value="1"/>
</dbReference>
<dbReference type="InterPro" id="IPR001841">
    <property type="entry name" value="Znf_RING"/>
</dbReference>
<comment type="caution">
    <text evidence="6">The sequence shown here is derived from an EMBL/GenBank/DDBJ whole genome shotgun (WGS) entry which is preliminary data.</text>
</comment>
<dbReference type="SMART" id="SM00184">
    <property type="entry name" value="RING"/>
    <property type="match status" value="1"/>
</dbReference>
<organism evidence="6 7">
    <name type="scientific">Penaeus vannamei</name>
    <name type="common">Whiteleg shrimp</name>
    <name type="synonym">Litopenaeus vannamei</name>
    <dbReference type="NCBI Taxonomy" id="6689"/>
    <lineage>
        <taxon>Eukaryota</taxon>
        <taxon>Metazoa</taxon>
        <taxon>Ecdysozoa</taxon>
        <taxon>Arthropoda</taxon>
        <taxon>Crustacea</taxon>
        <taxon>Multicrustacea</taxon>
        <taxon>Malacostraca</taxon>
        <taxon>Eumalacostraca</taxon>
        <taxon>Eucarida</taxon>
        <taxon>Decapoda</taxon>
        <taxon>Dendrobranchiata</taxon>
        <taxon>Penaeoidea</taxon>
        <taxon>Penaeidae</taxon>
        <taxon>Penaeus</taxon>
    </lineage>
</organism>
<dbReference type="PROSITE" id="PS00518">
    <property type="entry name" value="ZF_RING_1"/>
    <property type="match status" value="1"/>
</dbReference>
<evidence type="ECO:0000313" key="6">
    <source>
        <dbReference type="EMBL" id="ROT75054.1"/>
    </source>
</evidence>
<dbReference type="AlphaFoldDB" id="A0A3R7QR11"/>
<keyword evidence="1" id="KW-0479">Metal-binding</keyword>
<reference evidence="6 7" key="2">
    <citation type="submission" date="2019-01" db="EMBL/GenBank/DDBJ databases">
        <title>The decoding of complex shrimp genome reveals the adaptation for benthos swimmer, frequently molting mechanism and breeding impact on genome.</title>
        <authorList>
            <person name="Sun Y."/>
            <person name="Gao Y."/>
            <person name="Yu Y."/>
        </authorList>
    </citation>
    <scope>NUCLEOTIDE SEQUENCE [LARGE SCALE GENOMIC DNA]</scope>
    <source>
        <tissue evidence="6">Muscle</tissue>
    </source>
</reference>
<dbReference type="Gene3D" id="2.40.100.10">
    <property type="entry name" value="Cyclophilin-like"/>
    <property type="match status" value="1"/>
</dbReference>
<name>A0A3R7QR11_PENVA</name>
<keyword evidence="7" id="KW-1185">Reference proteome</keyword>
<sequence>MASKAEECEICLVMFDGNNRRPRILPCGHTFCSLCIANLLQNGSVNCPNCRVQHSASNVDDFPVVFVLEDFIKKFCLNAGGGNKRPAAGQPPWKRLGRKIVEVREEQEASLRNFRFGFKAKLSQLEDYATSLYVWECQHGELDAKLRDVLEKQKIIKLMLEEEKRLVKEHQHEGREHQILLDGAATSLDTAGTMQELMAIVDTAEQVRLVAEDWIQRCNEAFPNVSVIQKSAKTRAALKETLNIISEGMTCEETSNDDVLATSDGARSSVSSAHEVMTDPSLSIPKKVERIINTLLSKLTVGRVLQKDGPVKDLLNAGEVFAVKNHRRCPRSAKISRIGNEIYVHHLKDARPPASAHTIPFQEMATSFDLSSTQVFLELVWQNSPPRRVQIRLCRDNWLAKQFLMMCTGETGPSFANTGMFSDGYRGYQQECILGGDYDGKKGKAIIAPDGNPKEKVPERAGVVRQYGPGNSTQFSVVIGSGRPNVEVDKVFGYVENGLEVLMSAAKAQFQEKANVVVVDCGAVIPL</sequence>